<name>C2BF22_9FIRM</name>
<protein>
    <submittedName>
        <fullName evidence="1">Uncharacterized protein</fullName>
    </submittedName>
</protein>
<proteinExistence type="predicted"/>
<accession>C2BF22</accession>
<keyword evidence="2" id="KW-1185">Reference proteome</keyword>
<reference evidence="1" key="1">
    <citation type="submission" date="2008-10" db="EMBL/GenBank/DDBJ databases">
        <authorList>
            <person name="Qin X."/>
            <person name="Bachman B."/>
            <person name="Battles P."/>
            <person name="Bell A."/>
            <person name="Bess C."/>
            <person name="Bickham C."/>
            <person name="Chaboub L."/>
            <person name="Chen D."/>
            <person name="Coyle M."/>
            <person name="Deiros D.R."/>
            <person name="Dinh H."/>
            <person name="Forbes L."/>
            <person name="Fowler G."/>
            <person name="Francisco L."/>
            <person name="Fu Q."/>
            <person name="Gubbala S."/>
            <person name="Hale W."/>
            <person name="Han Y."/>
            <person name="Hemphill L."/>
            <person name="Highlander S.K."/>
            <person name="Hirani K."/>
            <person name="Hogues M."/>
            <person name="Jackson L."/>
            <person name="Jakkamsetti A."/>
            <person name="Javaid M."/>
            <person name="Jiang H."/>
            <person name="Korchina V."/>
            <person name="Kovar C."/>
            <person name="Lara F."/>
            <person name="Lee S."/>
            <person name="Mata R."/>
            <person name="Mathew T."/>
            <person name="Moen C."/>
            <person name="Morales K."/>
            <person name="Munidasa M."/>
            <person name="Nazareth L."/>
            <person name="Ngo R."/>
            <person name="Nguyen L."/>
            <person name="Okwuonu G."/>
            <person name="Ongeri F."/>
            <person name="Patil S."/>
            <person name="Petrosino J."/>
            <person name="Pham C."/>
            <person name="Pham P."/>
            <person name="Pu L.-L."/>
            <person name="Puazo M."/>
            <person name="Raj R."/>
            <person name="Reid J."/>
            <person name="Rouhana J."/>
            <person name="Saada N."/>
            <person name="Shang Y."/>
            <person name="Simmons D."/>
            <person name="Thornton R."/>
            <person name="Warren J."/>
            <person name="Weissenberger G."/>
            <person name="Zhang J."/>
            <person name="Zhang L."/>
            <person name="Zhou C."/>
            <person name="Zhu D."/>
            <person name="Muzny D."/>
            <person name="Worley K."/>
            <person name="Gibbs R."/>
        </authorList>
    </citation>
    <scope>NUCLEOTIDE SEQUENCE [LARGE SCALE GENOMIC DNA]</scope>
    <source>
        <strain evidence="1">ATCC 51172</strain>
    </source>
</reference>
<sequence length="51" mass="6204">MYCKENQKSKKVNQNGFIFLLCKIVGLKHKYRIKREKLDIKSVSWYLKIIE</sequence>
<comment type="caution">
    <text evidence="1">The sequence shown here is derived from an EMBL/GenBank/DDBJ whole genome shotgun (WGS) entry which is preliminary data.</text>
</comment>
<evidence type="ECO:0000313" key="2">
    <source>
        <dbReference type="Proteomes" id="UP000005984"/>
    </source>
</evidence>
<evidence type="ECO:0000313" key="1">
    <source>
        <dbReference type="EMBL" id="EEI86553.1"/>
    </source>
</evidence>
<dbReference type="Proteomes" id="UP000005984">
    <property type="component" value="Unassembled WGS sequence"/>
</dbReference>
<gene>
    <name evidence="1" type="ORF">HMPREF0072_0942</name>
</gene>
<dbReference type="EMBL" id="ABYO01000192">
    <property type="protein sequence ID" value="EEI86553.1"/>
    <property type="molecule type" value="Genomic_DNA"/>
</dbReference>
<dbReference type="AlphaFoldDB" id="C2BF22"/>
<dbReference type="HOGENOM" id="CLU_3094936_0_0_9"/>
<dbReference type="STRING" id="525254.HMPREF0072_0942"/>
<organism evidence="1 2">
    <name type="scientific">Anaerococcus lactolyticus ATCC 51172</name>
    <dbReference type="NCBI Taxonomy" id="525254"/>
    <lineage>
        <taxon>Bacteria</taxon>
        <taxon>Bacillati</taxon>
        <taxon>Bacillota</taxon>
        <taxon>Tissierellia</taxon>
        <taxon>Tissierellales</taxon>
        <taxon>Peptoniphilaceae</taxon>
        <taxon>Anaerococcus</taxon>
    </lineage>
</organism>